<dbReference type="PROSITE" id="PS00028">
    <property type="entry name" value="ZINC_FINGER_C2H2_1"/>
    <property type="match status" value="2"/>
</dbReference>
<evidence type="ECO:0000256" key="3">
    <source>
        <dbReference type="ARBA" id="ARBA00022737"/>
    </source>
</evidence>
<name>A0A667Z6V2_9TELE</name>
<feature type="domain" description="C2H2-type" evidence="9">
    <location>
        <begin position="180"/>
        <end position="201"/>
    </location>
</feature>
<reference evidence="10" key="1">
    <citation type="submission" date="2019-06" db="EMBL/GenBank/DDBJ databases">
        <authorList>
            <consortium name="Wellcome Sanger Institute Data Sharing"/>
        </authorList>
    </citation>
    <scope>NUCLEOTIDE SEQUENCE [LARGE SCALE GENOMIC DNA]</scope>
</reference>
<dbReference type="Ensembl" id="ENSMMDT00005029575.1">
    <property type="protein sequence ID" value="ENSMMDP00005028891.1"/>
    <property type="gene ID" value="ENSMMDG00005013755.1"/>
</dbReference>
<accession>A0A667Z6V2</accession>
<organism evidence="10 11">
    <name type="scientific">Myripristis murdjan</name>
    <name type="common">pinecone soldierfish</name>
    <dbReference type="NCBI Taxonomy" id="586833"/>
    <lineage>
        <taxon>Eukaryota</taxon>
        <taxon>Metazoa</taxon>
        <taxon>Chordata</taxon>
        <taxon>Craniata</taxon>
        <taxon>Vertebrata</taxon>
        <taxon>Euteleostomi</taxon>
        <taxon>Actinopterygii</taxon>
        <taxon>Neopterygii</taxon>
        <taxon>Teleostei</taxon>
        <taxon>Neoteleostei</taxon>
        <taxon>Acanthomorphata</taxon>
        <taxon>Holocentriformes</taxon>
        <taxon>Holocentridae</taxon>
        <taxon>Myripristis</taxon>
    </lineage>
</organism>
<dbReference type="InterPro" id="IPR013087">
    <property type="entry name" value="Znf_C2H2_type"/>
</dbReference>
<dbReference type="SUPFAM" id="SSF57667">
    <property type="entry name" value="beta-beta-alpha zinc fingers"/>
    <property type="match status" value="2"/>
</dbReference>
<protein>
    <recommendedName>
        <fullName evidence="9">C2H2-type domain-containing protein</fullName>
    </recommendedName>
</protein>
<evidence type="ECO:0000256" key="5">
    <source>
        <dbReference type="ARBA" id="ARBA00022833"/>
    </source>
</evidence>
<dbReference type="FunFam" id="3.30.160.60:FF:000512">
    <property type="entry name" value="zinc finger protein 197 isoform X1"/>
    <property type="match status" value="1"/>
</dbReference>
<keyword evidence="4 7" id="KW-0863">Zinc-finger</keyword>
<sequence length="269" mass="30553">MSTLLGVLPRYSSFFAVCISNFCSFLLDVVLSIWLCEADAQLWSSNPSRDAGDPGFSYATQQYEQIPSMFTSPSVLPLSHPIPEDVAASIHSAGKPQPAVVSAARVKRRAKINSIAPSSLIPQPTHHQFRDSVPHTRNENEDLMAPNPATSSYNGYSRGSFGLVRRMRTPWRSGVGEKRFSCTYCGKSFMRFSQLKEHLRTLKARCVREKWFICPFCGKSFDRASHLEMHQRIHTGEKPYMCETCGKRFTQRSNLRTHQRTHKELQLHL</sequence>
<dbReference type="PROSITE" id="PS50157">
    <property type="entry name" value="ZINC_FINGER_C2H2_2"/>
    <property type="match status" value="3"/>
</dbReference>
<evidence type="ECO:0000256" key="2">
    <source>
        <dbReference type="ARBA" id="ARBA00022723"/>
    </source>
</evidence>
<evidence type="ECO:0000256" key="4">
    <source>
        <dbReference type="ARBA" id="ARBA00022771"/>
    </source>
</evidence>
<dbReference type="SMART" id="SM00355">
    <property type="entry name" value="ZnF_C2H2"/>
    <property type="match status" value="3"/>
</dbReference>
<evidence type="ECO:0000256" key="1">
    <source>
        <dbReference type="ARBA" id="ARBA00004123"/>
    </source>
</evidence>
<dbReference type="InParanoid" id="A0A667Z6V2"/>
<dbReference type="AlphaFoldDB" id="A0A667Z6V2"/>
<dbReference type="GeneTree" id="ENSGT01150000286959"/>
<evidence type="ECO:0000256" key="7">
    <source>
        <dbReference type="PROSITE-ProRule" id="PRU00042"/>
    </source>
</evidence>
<evidence type="ECO:0000256" key="6">
    <source>
        <dbReference type="ARBA" id="ARBA00023242"/>
    </source>
</evidence>
<feature type="domain" description="C2H2-type" evidence="9">
    <location>
        <begin position="212"/>
        <end position="239"/>
    </location>
</feature>
<evidence type="ECO:0000313" key="10">
    <source>
        <dbReference type="Ensembl" id="ENSMMDP00005028891.1"/>
    </source>
</evidence>
<dbReference type="FunFam" id="3.30.160.60:FF:000690">
    <property type="entry name" value="Zinc finger protein 354C"/>
    <property type="match status" value="1"/>
</dbReference>
<feature type="domain" description="C2H2-type" evidence="9">
    <location>
        <begin position="240"/>
        <end position="267"/>
    </location>
</feature>
<keyword evidence="8" id="KW-0472">Membrane</keyword>
<evidence type="ECO:0000259" key="9">
    <source>
        <dbReference type="PROSITE" id="PS50157"/>
    </source>
</evidence>
<dbReference type="GO" id="GO:0005634">
    <property type="term" value="C:nucleus"/>
    <property type="evidence" value="ECO:0007669"/>
    <property type="project" value="UniProtKB-SubCell"/>
</dbReference>
<dbReference type="PANTHER" id="PTHR16515:SF49">
    <property type="entry name" value="GASTRULA ZINC FINGER PROTEIN XLCGF49.1-LIKE-RELATED"/>
    <property type="match status" value="1"/>
</dbReference>
<dbReference type="Pfam" id="PF00096">
    <property type="entry name" value="zf-C2H2"/>
    <property type="match status" value="3"/>
</dbReference>
<evidence type="ECO:0000256" key="8">
    <source>
        <dbReference type="SAM" id="Phobius"/>
    </source>
</evidence>
<keyword evidence="2" id="KW-0479">Metal-binding</keyword>
<feature type="transmembrane region" description="Helical" evidence="8">
    <location>
        <begin position="12"/>
        <end position="35"/>
    </location>
</feature>
<keyword evidence="5" id="KW-0862">Zinc</keyword>
<dbReference type="Gene3D" id="3.30.160.60">
    <property type="entry name" value="Classic Zinc Finger"/>
    <property type="match status" value="3"/>
</dbReference>
<comment type="subcellular location">
    <subcellularLocation>
        <location evidence="1">Nucleus</location>
    </subcellularLocation>
</comment>
<dbReference type="InterPro" id="IPR036236">
    <property type="entry name" value="Znf_C2H2_sf"/>
</dbReference>
<keyword evidence="11" id="KW-1185">Reference proteome</keyword>
<keyword evidence="3" id="KW-0677">Repeat</keyword>
<keyword evidence="8" id="KW-0812">Transmembrane</keyword>
<dbReference type="InterPro" id="IPR050331">
    <property type="entry name" value="Zinc_finger"/>
</dbReference>
<dbReference type="Proteomes" id="UP000472263">
    <property type="component" value="Chromosome 17"/>
</dbReference>
<dbReference type="FunFam" id="3.30.160.60:FF:000671">
    <property type="entry name" value="Zinc finger protein 26"/>
    <property type="match status" value="1"/>
</dbReference>
<reference evidence="10" key="2">
    <citation type="submission" date="2025-08" db="UniProtKB">
        <authorList>
            <consortium name="Ensembl"/>
        </authorList>
    </citation>
    <scope>IDENTIFICATION</scope>
</reference>
<keyword evidence="6" id="KW-0539">Nucleus</keyword>
<dbReference type="GO" id="GO:0008270">
    <property type="term" value="F:zinc ion binding"/>
    <property type="evidence" value="ECO:0007669"/>
    <property type="project" value="UniProtKB-KW"/>
</dbReference>
<dbReference type="PANTHER" id="PTHR16515">
    <property type="entry name" value="PR DOMAIN ZINC FINGER PROTEIN"/>
    <property type="match status" value="1"/>
</dbReference>
<proteinExistence type="predicted"/>
<dbReference type="GO" id="GO:0010468">
    <property type="term" value="P:regulation of gene expression"/>
    <property type="evidence" value="ECO:0007669"/>
    <property type="project" value="TreeGrafter"/>
</dbReference>
<keyword evidence="8" id="KW-1133">Transmembrane helix</keyword>
<reference evidence="10" key="3">
    <citation type="submission" date="2025-09" db="UniProtKB">
        <authorList>
            <consortium name="Ensembl"/>
        </authorList>
    </citation>
    <scope>IDENTIFICATION</scope>
</reference>
<evidence type="ECO:0000313" key="11">
    <source>
        <dbReference type="Proteomes" id="UP000472263"/>
    </source>
</evidence>